<evidence type="ECO:0000313" key="3">
    <source>
        <dbReference type="EMBL" id="KAF4699439.1"/>
    </source>
</evidence>
<evidence type="ECO:0000313" key="5">
    <source>
        <dbReference type="Proteomes" id="UP000553632"/>
    </source>
</evidence>
<dbReference type="Proteomes" id="UP000574390">
    <property type="component" value="Unassembled WGS sequence"/>
</dbReference>
<feature type="region of interest" description="Disordered" evidence="1">
    <location>
        <begin position="40"/>
        <end position="69"/>
    </location>
</feature>
<dbReference type="EMBL" id="JABANM010034570">
    <property type="protein sequence ID" value="KAF4699439.1"/>
    <property type="molecule type" value="Genomic_DNA"/>
</dbReference>
<dbReference type="EMBL" id="JABANO010033676">
    <property type="protein sequence ID" value="KAF4706423.1"/>
    <property type="molecule type" value="Genomic_DNA"/>
</dbReference>
<accession>A0A7J6QDM0</accession>
<organism evidence="4 5">
    <name type="scientific">Perkinsus olseni</name>
    <name type="common">Perkinsus atlanticus</name>
    <dbReference type="NCBI Taxonomy" id="32597"/>
    <lineage>
        <taxon>Eukaryota</taxon>
        <taxon>Sar</taxon>
        <taxon>Alveolata</taxon>
        <taxon>Perkinsozoa</taxon>
        <taxon>Perkinsea</taxon>
        <taxon>Perkinsida</taxon>
        <taxon>Perkinsidae</taxon>
        <taxon>Perkinsus</taxon>
    </lineage>
</organism>
<evidence type="ECO:0000313" key="6">
    <source>
        <dbReference type="Proteomes" id="UP000574390"/>
    </source>
</evidence>
<reference evidence="5 6" key="1">
    <citation type="submission" date="2020-04" db="EMBL/GenBank/DDBJ databases">
        <title>Perkinsus olseni comparative genomics.</title>
        <authorList>
            <person name="Bogema D.R."/>
        </authorList>
    </citation>
    <scope>NUCLEOTIDE SEQUENCE [LARGE SCALE GENOMIC DNA]</scope>
    <source>
        <strain evidence="3">ATCC PRA-205</strain>
        <strain evidence="4 5">ATCC PRA-207</strain>
    </source>
</reference>
<feature type="signal peptide" evidence="2">
    <location>
        <begin position="1"/>
        <end position="17"/>
    </location>
</feature>
<evidence type="ECO:0000313" key="4">
    <source>
        <dbReference type="EMBL" id="KAF4706423.1"/>
    </source>
</evidence>
<protein>
    <submittedName>
        <fullName evidence="4">Uncharacterized protein</fullName>
    </submittedName>
</protein>
<feature type="non-terminal residue" evidence="4">
    <location>
        <position position="1"/>
    </location>
</feature>
<evidence type="ECO:0000256" key="1">
    <source>
        <dbReference type="SAM" id="MobiDB-lite"/>
    </source>
</evidence>
<dbReference type="AlphaFoldDB" id="A0A7J6QDM0"/>
<keyword evidence="2" id="KW-0732">Signal</keyword>
<keyword evidence="5" id="KW-1185">Reference proteome</keyword>
<sequence>MRLTICLFIIISTIALGVPIDPVDGKEATGALRPNSLAIPNPIRVERPDDGNSSAANGSSKDTQGGARGGEEEIIYHRCVVVKYIGVLEFYISFFNGSAVSCWEAAYGGGRL</sequence>
<gene>
    <name evidence="3" type="ORF">FOZ62_005014</name>
    <name evidence="4" type="ORF">FOZ63_005591</name>
</gene>
<feature type="compositionally biased region" description="Polar residues" evidence="1">
    <location>
        <begin position="51"/>
        <end position="63"/>
    </location>
</feature>
<proteinExistence type="predicted"/>
<feature type="chain" id="PRO_5036400670" evidence="2">
    <location>
        <begin position="18"/>
        <end position="112"/>
    </location>
</feature>
<name>A0A7J6QDM0_PEROL</name>
<evidence type="ECO:0000256" key="2">
    <source>
        <dbReference type="SAM" id="SignalP"/>
    </source>
</evidence>
<comment type="caution">
    <text evidence="4">The sequence shown here is derived from an EMBL/GenBank/DDBJ whole genome shotgun (WGS) entry which is preliminary data.</text>
</comment>
<dbReference type="Proteomes" id="UP000553632">
    <property type="component" value="Unassembled WGS sequence"/>
</dbReference>